<accession>A0A392STC9</accession>
<protein>
    <recommendedName>
        <fullName evidence="4">Envelope-like protein</fullName>
    </recommendedName>
</protein>
<dbReference type="EMBL" id="LXQA010442238">
    <property type="protein sequence ID" value="MCI52101.1"/>
    <property type="molecule type" value="Genomic_DNA"/>
</dbReference>
<evidence type="ECO:0000313" key="3">
    <source>
        <dbReference type="Proteomes" id="UP000265520"/>
    </source>
</evidence>
<feature type="non-terminal residue" evidence="2">
    <location>
        <position position="1"/>
    </location>
</feature>
<keyword evidence="3" id="KW-1185">Reference proteome</keyword>
<name>A0A392STC9_9FABA</name>
<evidence type="ECO:0008006" key="4">
    <source>
        <dbReference type="Google" id="ProtNLM"/>
    </source>
</evidence>
<comment type="caution">
    <text evidence="2">The sequence shown here is derived from an EMBL/GenBank/DDBJ whole genome shotgun (WGS) entry which is preliminary data.</text>
</comment>
<feature type="region of interest" description="Disordered" evidence="1">
    <location>
        <begin position="55"/>
        <end position="90"/>
    </location>
</feature>
<evidence type="ECO:0000256" key="1">
    <source>
        <dbReference type="SAM" id="MobiDB-lite"/>
    </source>
</evidence>
<feature type="compositionally biased region" description="Acidic residues" evidence="1">
    <location>
        <begin position="70"/>
        <end position="90"/>
    </location>
</feature>
<evidence type="ECO:0000313" key="2">
    <source>
        <dbReference type="EMBL" id="MCI52101.1"/>
    </source>
</evidence>
<reference evidence="2 3" key="1">
    <citation type="journal article" date="2018" name="Front. Plant Sci.">
        <title>Red Clover (Trifolium pratense) and Zigzag Clover (T. medium) - A Picture of Genomic Similarities and Differences.</title>
        <authorList>
            <person name="Dluhosova J."/>
            <person name="Istvanek J."/>
            <person name="Nedelnik J."/>
            <person name="Repkova J."/>
        </authorList>
    </citation>
    <scope>NUCLEOTIDE SEQUENCE [LARGE SCALE GENOMIC DNA]</scope>
    <source>
        <strain evidence="3">cv. 10/8</strain>
        <tissue evidence="2">Leaf</tissue>
    </source>
</reference>
<proteinExistence type="predicted"/>
<dbReference type="Proteomes" id="UP000265520">
    <property type="component" value="Unassembled WGS sequence"/>
</dbReference>
<sequence>HAADIAASSAKKTTSAITRQQMIADLKLVSKALDDNKFLVDRVIRVLELEEVATTKNAGVGPSNANSEALVDEENEADVQGENSDEDPSI</sequence>
<organism evidence="2 3">
    <name type="scientific">Trifolium medium</name>
    <dbReference type="NCBI Taxonomy" id="97028"/>
    <lineage>
        <taxon>Eukaryota</taxon>
        <taxon>Viridiplantae</taxon>
        <taxon>Streptophyta</taxon>
        <taxon>Embryophyta</taxon>
        <taxon>Tracheophyta</taxon>
        <taxon>Spermatophyta</taxon>
        <taxon>Magnoliopsida</taxon>
        <taxon>eudicotyledons</taxon>
        <taxon>Gunneridae</taxon>
        <taxon>Pentapetalae</taxon>
        <taxon>rosids</taxon>
        <taxon>fabids</taxon>
        <taxon>Fabales</taxon>
        <taxon>Fabaceae</taxon>
        <taxon>Papilionoideae</taxon>
        <taxon>50 kb inversion clade</taxon>
        <taxon>NPAAA clade</taxon>
        <taxon>Hologalegina</taxon>
        <taxon>IRL clade</taxon>
        <taxon>Trifolieae</taxon>
        <taxon>Trifolium</taxon>
    </lineage>
</organism>
<dbReference type="AlphaFoldDB" id="A0A392STC9"/>